<protein>
    <submittedName>
        <fullName evidence="2">Uncharacterized protein</fullName>
    </submittedName>
</protein>
<feature type="region of interest" description="Disordered" evidence="1">
    <location>
        <begin position="1"/>
        <end position="76"/>
    </location>
</feature>
<evidence type="ECO:0000313" key="2">
    <source>
        <dbReference type="EMBL" id="WAZ20166.1"/>
    </source>
</evidence>
<accession>A0ABY7KB60</accession>
<dbReference type="EMBL" id="CP114413">
    <property type="protein sequence ID" value="WAZ20166.1"/>
    <property type="molecule type" value="Genomic_DNA"/>
</dbReference>
<gene>
    <name evidence="2" type="ORF">STRCI_001265</name>
</gene>
<evidence type="ECO:0000313" key="3">
    <source>
        <dbReference type="Proteomes" id="UP001164439"/>
    </source>
</evidence>
<proteinExistence type="predicted"/>
<dbReference type="Proteomes" id="UP001164439">
    <property type="component" value="Chromosome"/>
</dbReference>
<sequence length="76" mass="8240">MDTVTMRHPSLPDQPITVPASAVPHHQASGWERVEDAPAAPAPEPLPQAAPVEEQTAAEETPDTKPARRRRTQEGE</sequence>
<keyword evidence="3" id="KW-1185">Reference proteome</keyword>
<dbReference type="RefSeq" id="WP_269657854.1">
    <property type="nucleotide sequence ID" value="NZ_CP114413.1"/>
</dbReference>
<name>A0ABY7KB60_9ACTN</name>
<evidence type="ECO:0000256" key="1">
    <source>
        <dbReference type="SAM" id="MobiDB-lite"/>
    </source>
</evidence>
<organism evidence="2 3">
    <name type="scientific">Streptomyces cinnabarinus</name>
    <dbReference type="NCBI Taxonomy" id="67287"/>
    <lineage>
        <taxon>Bacteria</taxon>
        <taxon>Bacillati</taxon>
        <taxon>Actinomycetota</taxon>
        <taxon>Actinomycetes</taxon>
        <taxon>Kitasatosporales</taxon>
        <taxon>Streptomycetaceae</taxon>
        <taxon>Streptomyces</taxon>
    </lineage>
</organism>
<reference evidence="2" key="1">
    <citation type="submission" date="2022-12" db="EMBL/GenBank/DDBJ databases">
        <authorList>
            <person name="Ruckert C."/>
            <person name="Busche T."/>
            <person name="Kalinowski J."/>
            <person name="Wittmann C."/>
        </authorList>
    </citation>
    <scope>NUCLEOTIDE SEQUENCE</scope>
    <source>
        <strain evidence="2">DSM 40467</strain>
    </source>
</reference>
<feature type="compositionally biased region" description="Basic and acidic residues" evidence="1">
    <location>
        <begin position="62"/>
        <end position="76"/>
    </location>
</feature>